<protein>
    <submittedName>
        <fullName evidence="1">Ornithine cyclodeaminase family protein</fullName>
    </submittedName>
</protein>
<keyword evidence="2" id="KW-1185">Reference proteome</keyword>
<dbReference type="PANTHER" id="PTHR13812:SF19">
    <property type="entry name" value="KETIMINE REDUCTASE MU-CRYSTALLIN"/>
    <property type="match status" value="1"/>
</dbReference>
<dbReference type="GO" id="GO:0005737">
    <property type="term" value="C:cytoplasm"/>
    <property type="evidence" value="ECO:0007669"/>
    <property type="project" value="TreeGrafter"/>
</dbReference>
<name>A0A6I4VRY4_9BACL</name>
<gene>
    <name evidence="1" type="ORF">GSM42_05610</name>
</gene>
<dbReference type="InterPro" id="IPR003462">
    <property type="entry name" value="ODC_Mu_crystall"/>
</dbReference>
<dbReference type="Gene3D" id="3.40.50.720">
    <property type="entry name" value="NAD(P)-binding Rossmann-like Domain"/>
    <property type="match status" value="1"/>
</dbReference>
<organism evidence="1 2">
    <name type="scientific">Shimazuella alba</name>
    <dbReference type="NCBI Taxonomy" id="2690964"/>
    <lineage>
        <taxon>Bacteria</taxon>
        <taxon>Bacillati</taxon>
        <taxon>Bacillota</taxon>
        <taxon>Bacilli</taxon>
        <taxon>Bacillales</taxon>
        <taxon>Thermoactinomycetaceae</taxon>
        <taxon>Shimazuella</taxon>
    </lineage>
</organism>
<dbReference type="PIRSF" id="PIRSF001439">
    <property type="entry name" value="CryM"/>
    <property type="match status" value="1"/>
</dbReference>
<dbReference type="PANTHER" id="PTHR13812">
    <property type="entry name" value="KETIMINE REDUCTASE MU-CRYSTALLIN"/>
    <property type="match status" value="1"/>
</dbReference>
<dbReference type="RefSeq" id="WP_160800579.1">
    <property type="nucleotide sequence ID" value="NZ_WUUL01000003.1"/>
</dbReference>
<dbReference type="Pfam" id="PF02423">
    <property type="entry name" value="OCD_Mu_crystall"/>
    <property type="match status" value="2"/>
</dbReference>
<dbReference type="Gene3D" id="3.30.1780.10">
    <property type="entry name" value="ornithine cyclodeaminase, domain 1"/>
    <property type="match status" value="1"/>
</dbReference>
<dbReference type="Proteomes" id="UP000430692">
    <property type="component" value="Unassembled WGS sequence"/>
</dbReference>
<comment type="caution">
    <text evidence="1">The sequence shown here is derived from an EMBL/GenBank/DDBJ whole genome shotgun (WGS) entry which is preliminary data.</text>
</comment>
<dbReference type="AlphaFoldDB" id="A0A6I4VRY4"/>
<sequence length="349" mass="38576">MFPFRVLNQEAVQENLDMKSCLDIVERAYRLKDENKATLFPMVFHEFEPGVADMDIKSGHLAGANIFGLKLVSWFGENPTKNLPAIIGTVMVLDSRTGRPIGIMSGEAITLMRTGAAAGVGAKYFAREDSKVLLSVGSGHLGAYQLLATLMTLEKIEKVWVYNPRSTERAEIFCQSVKQKCMQLLQPYQTDRSYYEEMVRRINIPFEVVYDIEQAVAEADVINTATPSKQPLLKKEWITEGTHITCLGADMGGKQEIDEHIFANAKLFVDDITQAMNVGETEIPVKKGIVQADQLTEIGSVIRGLREGRTSPQDVTIFDSTGIALQDLLTAESILREAEKNGSGVVADI</sequence>
<dbReference type="InterPro" id="IPR023401">
    <property type="entry name" value="ODC_N"/>
</dbReference>
<dbReference type="InterPro" id="IPR036291">
    <property type="entry name" value="NAD(P)-bd_dom_sf"/>
</dbReference>
<proteinExistence type="predicted"/>
<dbReference type="SUPFAM" id="SSF51735">
    <property type="entry name" value="NAD(P)-binding Rossmann-fold domains"/>
    <property type="match status" value="1"/>
</dbReference>
<dbReference type="EMBL" id="WUUL01000003">
    <property type="protein sequence ID" value="MXQ53218.1"/>
    <property type="molecule type" value="Genomic_DNA"/>
</dbReference>
<evidence type="ECO:0000313" key="2">
    <source>
        <dbReference type="Proteomes" id="UP000430692"/>
    </source>
</evidence>
<evidence type="ECO:0000313" key="1">
    <source>
        <dbReference type="EMBL" id="MXQ53218.1"/>
    </source>
</evidence>
<accession>A0A6I4VRY4</accession>
<reference evidence="1 2" key="1">
    <citation type="submission" date="2019-12" db="EMBL/GenBank/DDBJ databases">
        <title>Whole-genome analyses of novel actinobacteria.</title>
        <authorList>
            <person name="Sahin N."/>
            <person name="Saygin H."/>
        </authorList>
    </citation>
    <scope>NUCLEOTIDE SEQUENCE [LARGE SCALE GENOMIC DNA]</scope>
    <source>
        <strain evidence="1 2">KC615</strain>
    </source>
</reference>